<keyword evidence="2" id="KW-1185">Reference proteome</keyword>
<protein>
    <submittedName>
        <fullName evidence="1">Uncharacterized protein</fullName>
    </submittedName>
</protein>
<proteinExistence type="predicted"/>
<dbReference type="EMBL" id="CP097509">
    <property type="protein sequence ID" value="URE20765.1"/>
    <property type="molecule type" value="Genomic_DNA"/>
</dbReference>
<sequence>MKLPTGGYPPLSSGMLASFVTCADAAMAGIMPPPLLELQLDWKHNKHTDQTTMEAMDVYFPLPQVLLHVFQEQTNKQQLKGSPMHFHSGCCKLAVQEKTIGGAEAHGGSLELLVWLFAR</sequence>
<evidence type="ECO:0000313" key="2">
    <source>
        <dbReference type="Proteomes" id="UP001055439"/>
    </source>
</evidence>
<accession>A0A9E7KMN0</accession>
<dbReference type="AlphaFoldDB" id="A0A9E7KMN0"/>
<organism evidence="1 2">
    <name type="scientific">Musa troglodytarum</name>
    <name type="common">fe'i banana</name>
    <dbReference type="NCBI Taxonomy" id="320322"/>
    <lineage>
        <taxon>Eukaryota</taxon>
        <taxon>Viridiplantae</taxon>
        <taxon>Streptophyta</taxon>
        <taxon>Embryophyta</taxon>
        <taxon>Tracheophyta</taxon>
        <taxon>Spermatophyta</taxon>
        <taxon>Magnoliopsida</taxon>
        <taxon>Liliopsida</taxon>
        <taxon>Zingiberales</taxon>
        <taxon>Musaceae</taxon>
        <taxon>Musa</taxon>
    </lineage>
</organism>
<gene>
    <name evidence="1" type="ORF">MUK42_07726</name>
</gene>
<name>A0A9E7KMN0_9LILI</name>
<evidence type="ECO:0000313" key="1">
    <source>
        <dbReference type="EMBL" id="URE20765.1"/>
    </source>
</evidence>
<reference evidence="1" key="1">
    <citation type="submission" date="2022-05" db="EMBL/GenBank/DDBJ databases">
        <title>The Musa troglodytarum L. genome provides insights into the mechanism of non-climacteric behaviour and enrichment of carotenoids.</title>
        <authorList>
            <person name="Wang J."/>
        </authorList>
    </citation>
    <scope>NUCLEOTIDE SEQUENCE</scope>
    <source>
        <tissue evidence="1">Leaf</tissue>
    </source>
</reference>
<dbReference type="Proteomes" id="UP001055439">
    <property type="component" value="Chromosome 7"/>
</dbReference>